<proteinExistence type="predicted"/>
<dbReference type="Pfam" id="PF01419">
    <property type="entry name" value="Jacalin"/>
    <property type="match status" value="1"/>
</dbReference>
<dbReference type="Gramene" id="HORVU.MOREX.r3.1HG0004990.1">
    <property type="protein sequence ID" value="HORVU.MOREX.r3.1HG0004990.1"/>
    <property type="gene ID" value="HORVU.MOREX.r3.1HG0004990"/>
</dbReference>
<dbReference type="SMR" id="A0A8I6WM54"/>
<dbReference type="EnsemblPlants" id="HORVU.MOREX.r3.1HG0004990.1">
    <property type="protein sequence ID" value="HORVU.MOREX.r3.1HG0004990.1"/>
    <property type="gene ID" value="HORVU.MOREX.r3.1HG0004990"/>
</dbReference>
<evidence type="ECO:0000313" key="4">
    <source>
        <dbReference type="Proteomes" id="UP000011116"/>
    </source>
</evidence>
<dbReference type="PROSITE" id="PS51752">
    <property type="entry name" value="JACALIN_LECTIN"/>
    <property type="match status" value="1"/>
</dbReference>
<reference evidence="3" key="3">
    <citation type="submission" date="2022-01" db="UniProtKB">
        <authorList>
            <consortium name="EnsemblPlants"/>
        </authorList>
    </citation>
    <scope>IDENTIFICATION</scope>
    <source>
        <strain evidence="3">subsp. vulgare</strain>
    </source>
</reference>
<dbReference type="InterPro" id="IPR036404">
    <property type="entry name" value="Jacalin-like_lectin_dom_sf"/>
</dbReference>
<accession>A0A8I6WM54</accession>
<dbReference type="GeneID" id="123404386"/>
<gene>
    <name evidence="3" type="primary">LOC123404386</name>
</gene>
<dbReference type="Gramene" id="HORVU.MOREX.r2.1HG0003840.1">
    <property type="protein sequence ID" value="HORVU.MOREX.r2.1HG0003840.1"/>
    <property type="gene ID" value="HORVU.MOREX.r2.1HG0003840"/>
</dbReference>
<keyword evidence="4" id="KW-1185">Reference proteome</keyword>
<dbReference type="RefSeq" id="XP_044954245.1">
    <property type="nucleotide sequence ID" value="XM_045098310.1"/>
</dbReference>
<evidence type="ECO:0000259" key="2">
    <source>
        <dbReference type="PROSITE" id="PS51752"/>
    </source>
</evidence>
<dbReference type="AlphaFoldDB" id="A0A8I6WM54"/>
<protein>
    <recommendedName>
        <fullName evidence="2">Jacalin-type lectin domain-containing protein</fullName>
    </recommendedName>
</protein>
<dbReference type="SMART" id="SM00915">
    <property type="entry name" value="Jacalin"/>
    <property type="match status" value="1"/>
</dbReference>
<dbReference type="InterPro" id="IPR001229">
    <property type="entry name" value="Jacalin-like_lectin_dom"/>
</dbReference>
<organism evidence="3 4">
    <name type="scientific">Hordeum vulgare subsp. vulgare</name>
    <name type="common">Domesticated barley</name>
    <dbReference type="NCBI Taxonomy" id="112509"/>
    <lineage>
        <taxon>Eukaryota</taxon>
        <taxon>Viridiplantae</taxon>
        <taxon>Streptophyta</taxon>
        <taxon>Embryophyta</taxon>
        <taxon>Tracheophyta</taxon>
        <taxon>Spermatophyta</taxon>
        <taxon>Magnoliopsida</taxon>
        <taxon>Liliopsida</taxon>
        <taxon>Poales</taxon>
        <taxon>Poaceae</taxon>
        <taxon>BOP clade</taxon>
        <taxon>Pooideae</taxon>
        <taxon>Triticodae</taxon>
        <taxon>Triticeae</taxon>
        <taxon>Hordeinae</taxon>
        <taxon>Hordeum</taxon>
    </lineage>
</organism>
<sequence>MTKIGTWGGEGGSECDIDTKSSVMLSVTIRSGDTINAISFVYLGSDGRVYSVGPWGGTGGKQVQIFFDPTNYVEEISGTMGTYGGNDVVPSLKIVPYKGNPNTFGIAKGTPFRIPVLDGGKIVGFFGRSSDVLDAIGLYINN</sequence>
<reference evidence="4" key="1">
    <citation type="journal article" date="2012" name="Nature">
        <title>A physical, genetic and functional sequence assembly of the barley genome.</title>
        <authorList>
            <consortium name="The International Barley Genome Sequencing Consortium"/>
            <person name="Mayer K.F."/>
            <person name="Waugh R."/>
            <person name="Brown J.W."/>
            <person name="Schulman A."/>
            <person name="Langridge P."/>
            <person name="Platzer M."/>
            <person name="Fincher G.B."/>
            <person name="Muehlbauer G.J."/>
            <person name="Sato K."/>
            <person name="Close T.J."/>
            <person name="Wise R.P."/>
            <person name="Stein N."/>
        </authorList>
    </citation>
    <scope>NUCLEOTIDE SEQUENCE [LARGE SCALE GENOMIC DNA]</scope>
    <source>
        <strain evidence="4">cv. Morex</strain>
    </source>
</reference>
<reference evidence="3" key="2">
    <citation type="submission" date="2020-10" db="EMBL/GenBank/DDBJ databases">
        <authorList>
            <person name="Scholz U."/>
            <person name="Mascher M."/>
            <person name="Fiebig A."/>
        </authorList>
    </citation>
    <scope>NUCLEOTIDE SEQUENCE [LARGE SCALE GENOMIC DNA]</scope>
    <source>
        <strain evidence="3">cv. Morex</strain>
    </source>
</reference>
<keyword evidence="1" id="KW-0430">Lectin</keyword>
<dbReference type="OrthoDB" id="654502at2759"/>
<dbReference type="SUPFAM" id="SSF51101">
    <property type="entry name" value="Mannose-binding lectins"/>
    <property type="match status" value="1"/>
</dbReference>
<dbReference type="KEGG" id="hvg:123404386"/>
<dbReference type="OMA" id="ICLTIRH"/>
<dbReference type="Gene3D" id="2.100.10.30">
    <property type="entry name" value="Jacalin-like lectin domain"/>
    <property type="match status" value="1"/>
</dbReference>
<dbReference type="CDD" id="cd09612">
    <property type="entry name" value="Jacalin"/>
    <property type="match status" value="1"/>
</dbReference>
<dbReference type="InterPro" id="IPR033734">
    <property type="entry name" value="Jacalin-like_lectin_dom_plant"/>
</dbReference>
<dbReference type="PANTHER" id="PTHR46506">
    <property type="entry name" value="OS05G0143600 PROTEIN"/>
    <property type="match status" value="1"/>
</dbReference>
<evidence type="ECO:0000313" key="3">
    <source>
        <dbReference type="EnsemblPlants" id="HORVU.MOREX.r3.1HG0004990.1"/>
    </source>
</evidence>
<name>A0A8I6WM54_HORVV</name>
<evidence type="ECO:0000256" key="1">
    <source>
        <dbReference type="ARBA" id="ARBA00022734"/>
    </source>
</evidence>
<dbReference type="GO" id="GO:0030246">
    <property type="term" value="F:carbohydrate binding"/>
    <property type="evidence" value="ECO:0007669"/>
    <property type="project" value="UniProtKB-KW"/>
</dbReference>
<feature type="domain" description="Jacalin-type lectin" evidence="2">
    <location>
        <begin position="1"/>
        <end position="142"/>
    </location>
</feature>
<dbReference type="Proteomes" id="UP000011116">
    <property type="component" value="Chromosome 1H"/>
</dbReference>